<organism evidence="9 10">
    <name type="scientific">Blepharisma stoltei</name>
    <dbReference type="NCBI Taxonomy" id="1481888"/>
    <lineage>
        <taxon>Eukaryota</taxon>
        <taxon>Sar</taxon>
        <taxon>Alveolata</taxon>
        <taxon>Ciliophora</taxon>
        <taxon>Postciliodesmatophora</taxon>
        <taxon>Heterotrichea</taxon>
        <taxon>Heterotrichida</taxon>
        <taxon>Blepharismidae</taxon>
        <taxon>Blepharisma</taxon>
    </lineage>
</organism>
<accession>A0AAU9IG43</accession>
<dbReference type="InterPro" id="IPR001594">
    <property type="entry name" value="Palmitoyltrfase_DHHC"/>
</dbReference>
<evidence type="ECO:0000256" key="3">
    <source>
        <dbReference type="ARBA" id="ARBA00022692"/>
    </source>
</evidence>
<feature type="transmembrane region" description="Helical" evidence="7">
    <location>
        <begin position="45"/>
        <end position="67"/>
    </location>
</feature>
<keyword evidence="2 7" id="KW-0808">Transferase</keyword>
<keyword evidence="4 7" id="KW-1133">Transmembrane helix</keyword>
<keyword evidence="3 7" id="KW-0812">Transmembrane</keyword>
<reference evidence="9" key="1">
    <citation type="submission" date="2021-09" db="EMBL/GenBank/DDBJ databases">
        <authorList>
            <consortium name="AG Swart"/>
            <person name="Singh M."/>
            <person name="Singh A."/>
            <person name="Seah K."/>
            <person name="Emmerich C."/>
        </authorList>
    </citation>
    <scope>NUCLEOTIDE SEQUENCE</scope>
    <source>
        <strain evidence="9">ATCC30299</strain>
    </source>
</reference>
<comment type="domain">
    <text evidence="7">The DHHC domain is required for palmitoyltransferase activity.</text>
</comment>
<evidence type="ECO:0000256" key="4">
    <source>
        <dbReference type="ARBA" id="ARBA00022989"/>
    </source>
</evidence>
<comment type="catalytic activity">
    <reaction evidence="7">
        <text>L-cysteinyl-[protein] + hexadecanoyl-CoA = S-hexadecanoyl-L-cysteinyl-[protein] + CoA</text>
        <dbReference type="Rhea" id="RHEA:36683"/>
        <dbReference type="Rhea" id="RHEA-COMP:10131"/>
        <dbReference type="Rhea" id="RHEA-COMP:11032"/>
        <dbReference type="ChEBI" id="CHEBI:29950"/>
        <dbReference type="ChEBI" id="CHEBI:57287"/>
        <dbReference type="ChEBI" id="CHEBI:57379"/>
        <dbReference type="ChEBI" id="CHEBI:74151"/>
        <dbReference type="EC" id="2.3.1.225"/>
    </reaction>
</comment>
<comment type="similarity">
    <text evidence="7">Belongs to the DHHC palmitoyltransferase family.</text>
</comment>
<gene>
    <name evidence="9" type="ORF">BSTOLATCC_MIC275</name>
</gene>
<evidence type="ECO:0000256" key="5">
    <source>
        <dbReference type="ARBA" id="ARBA00023136"/>
    </source>
</evidence>
<evidence type="ECO:0000256" key="7">
    <source>
        <dbReference type="RuleBase" id="RU079119"/>
    </source>
</evidence>
<dbReference type="PROSITE" id="PS50216">
    <property type="entry name" value="DHHC"/>
    <property type="match status" value="1"/>
</dbReference>
<comment type="subcellular location">
    <subcellularLocation>
        <location evidence="1">Membrane</location>
        <topology evidence="1">Multi-pass membrane protein</topology>
    </subcellularLocation>
</comment>
<evidence type="ECO:0000313" key="9">
    <source>
        <dbReference type="EMBL" id="CAG9310064.1"/>
    </source>
</evidence>
<protein>
    <recommendedName>
        <fullName evidence="7">Palmitoyltransferase</fullName>
        <ecNumber evidence="7">2.3.1.225</ecNumber>
    </recommendedName>
</protein>
<dbReference type="InterPro" id="IPR039859">
    <property type="entry name" value="PFA4/ZDH16/20/ERF2-like"/>
</dbReference>
<evidence type="ECO:0000256" key="2">
    <source>
        <dbReference type="ARBA" id="ARBA00022679"/>
    </source>
</evidence>
<evidence type="ECO:0000256" key="1">
    <source>
        <dbReference type="ARBA" id="ARBA00004141"/>
    </source>
</evidence>
<dbReference type="GO" id="GO:0019706">
    <property type="term" value="F:protein-cysteine S-palmitoyltransferase activity"/>
    <property type="evidence" value="ECO:0007669"/>
    <property type="project" value="UniProtKB-EC"/>
</dbReference>
<keyword evidence="10" id="KW-1185">Reference proteome</keyword>
<dbReference type="EMBL" id="CAJZBQ010000001">
    <property type="protein sequence ID" value="CAG9310064.1"/>
    <property type="molecule type" value="Genomic_DNA"/>
</dbReference>
<proteinExistence type="inferred from homology"/>
<dbReference type="PANTHER" id="PTHR22883">
    <property type="entry name" value="ZINC FINGER DHHC DOMAIN CONTAINING PROTEIN"/>
    <property type="match status" value="1"/>
</dbReference>
<dbReference type="Proteomes" id="UP001162131">
    <property type="component" value="Unassembled WGS sequence"/>
</dbReference>
<dbReference type="EC" id="2.3.1.225" evidence="7"/>
<sequence length="190" mass="21225">MEIRSGLPKYSGAFQPNALCGRIGNINGFLFNGKGMPRLCLGPDWLYFLGLLIAMIVLIWVFIIIIAPSNYIAYAGELIFAYLIICFLLASFLNPGILFNPLEDESVDSEPSNKSRRFCKICGLFRAERTEHCDQCGVCIDEYDHHCPWISKCIGRGNIIFFYGFLAGLVITVIYMALTIAFLSNGTAKQ</sequence>
<evidence type="ECO:0000313" key="10">
    <source>
        <dbReference type="Proteomes" id="UP001162131"/>
    </source>
</evidence>
<evidence type="ECO:0000259" key="8">
    <source>
        <dbReference type="Pfam" id="PF01529"/>
    </source>
</evidence>
<comment type="caution">
    <text evidence="9">The sequence shown here is derived from an EMBL/GenBank/DDBJ whole genome shotgun (WGS) entry which is preliminary data.</text>
</comment>
<dbReference type="GO" id="GO:0016020">
    <property type="term" value="C:membrane"/>
    <property type="evidence" value="ECO:0007669"/>
    <property type="project" value="UniProtKB-SubCell"/>
</dbReference>
<feature type="transmembrane region" description="Helical" evidence="7">
    <location>
        <begin position="160"/>
        <end position="183"/>
    </location>
</feature>
<keyword evidence="6 7" id="KW-0012">Acyltransferase</keyword>
<feature type="transmembrane region" description="Helical" evidence="7">
    <location>
        <begin position="79"/>
        <end position="99"/>
    </location>
</feature>
<dbReference type="Pfam" id="PF01529">
    <property type="entry name" value="DHHC"/>
    <property type="match status" value="1"/>
</dbReference>
<feature type="domain" description="Palmitoyltransferase DHHC" evidence="8">
    <location>
        <begin position="113"/>
        <end position="181"/>
    </location>
</feature>
<evidence type="ECO:0000256" key="6">
    <source>
        <dbReference type="ARBA" id="ARBA00023315"/>
    </source>
</evidence>
<dbReference type="GO" id="GO:0006612">
    <property type="term" value="P:protein targeting to membrane"/>
    <property type="evidence" value="ECO:0007669"/>
    <property type="project" value="TreeGrafter"/>
</dbReference>
<name>A0AAU9IG43_9CILI</name>
<dbReference type="GO" id="GO:0005794">
    <property type="term" value="C:Golgi apparatus"/>
    <property type="evidence" value="ECO:0007669"/>
    <property type="project" value="TreeGrafter"/>
</dbReference>
<dbReference type="GO" id="GO:0005783">
    <property type="term" value="C:endoplasmic reticulum"/>
    <property type="evidence" value="ECO:0007669"/>
    <property type="project" value="TreeGrafter"/>
</dbReference>
<dbReference type="AlphaFoldDB" id="A0AAU9IG43"/>
<keyword evidence="5 7" id="KW-0472">Membrane</keyword>